<protein>
    <recommendedName>
        <fullName evidence="2">J domain-containing protein</fullName>
    </recommendedName>
</protein>
<feature type="domain" description="J" evidence="2">
    <location>
        <begin position="65"/>
        <end position="92"/>
    </location>
</feature>
<dbReference type="Gene3D" id="1.10.287.110">
    <property type="entry name" value="DnaJ domain"/>
    <property type="match status" value="1"/>
</dbReference>
<dbReference type="InterPro" id="IPR001623">
    <property type="entry name" value="DnaJ_domain"/>
</dbReference>
<evidence type="ECO:0000313" key="4">
    <source>
        <dbReference type="Proteomes" id="UP000315295"/>
    </source>
</evidence>
<proteinExistence type="predicted"/>
<dbReference type="EMBL" id="VIEB01000826">
    <property type="protein sequence ID" value="TQD80018.1"/>
    <property type="molecule type" value="Genomic_DNA"/>
</dbReference>
<dbReference type="SUPFAM" id="SSF46565">
    <property type="entry name" value="Chaperone J-domain"/>
    <property type="match status" value="1"/>
</dbReference>
<dbReference type="PANTHER" id="PTHR45432:SF2">
    <property type="entry name" value="CHAPERONE PROTEIN DNAJ 11, CHLOROPLASTIC"/>
    <property type="match status" value="1"/>
</dbReference>
<dbReference type="CDD" id="cd06257">
    <property type="entry name" value="DnaJ"/>
    <property type="match status" value="1"/>
</dbReference>
<name>A0A540L0L1_MALBA</name>
<keyword evidence="4" id="KW-1185">Reference proteome</keyword>
<dbReference type="PANTHER" id="PTHR45432">
    <property type="entry name" value="CHAPERONE PROTEIN DNAJ 11, CHLOROPLASTIC-LIKE"/>
    <property type="match status" value="1"/>
</dbReference>
<evidence type="ECO:0000259" key="2">
    <source>
        <dbReference type="Pfam" id="PF00226"/>
    </source>
</evidence>
<dbReference type="Proteomes" id="UP000315295">
    <property type="component" value="Unassembled WGS sequence"/>
</dbReference>
<organism evidence="3 4">
    <name type="scientific">Malus baccata</name>
    <name type="common">Siberian crab apple</name>
    <name type="synonym">Pyrus baccata</name>
    <dbReference type="NCBI Taxonomy" id="106549"/>
    <lineage>
        <taxon>Eukaryota</taxon>
        <taxon>Viridiplantae</taxon>
        <taxon>Streptophyta</taxon>
        <taxon>Embryophyta</taxon>
        <taxon>Tracheophyta</taxon>
        <taxon>Spermatophyta</taxon>
        <taxon>Magnoliopsida</taxon>
        <taxon>eudicotyledons</taxon>
        <taxon>Gunneridae</taxon>
        <taxon>Pentapetalae</taxon>
        <taxon>rosids</taxon>
        <taxon>fabids</taxon>
        <taxon>Rosales</taxon>
        <taxon>Rosaceae</taxon>
        <taxon>Amygdaloideae</taxon>
        <taxon>Maleae</taxon>
        <taxon>Malus</taxon>
    </lineage>
</organism>
<dbReference type="AlphaFoldDB" id="A0A540L0L1"/>
<comment type="caution">
    <text evidence="3">The sequence shown here is derived from an EMBL/GenBank/DDBJ whole genome shotgun (WGS) entry which is preliminary data.</text>
</comment>
<evidence type="ECO:0000313" key="3">
    <source>
        <dbReference type="EMBL" id="TQD80018.1"/>
    </source>
</evidence>
<evidence type="ECO:0000256" key="1">
    <source>
        <dbReference type="SAM" id="MobiDB-lite"/>
    </source>
</evidence>
<dbReference type="InterPro" id="IPR036869">
    <property type="entry name" value="J_dom_sf"/>
</dbReference>
<gene>
    <name evidence="3" type="ORF">C1H46_034431</name>
</gene>
<accession>A0A540L0L1</accession>
<feature type="region of interest" description="Disordered" evidence="1">
    <location>
        <begin position="36"/>
        <end position="56"/>
    </location>
</feature>
<dbReference type="Pfam" id="PF00226">
    <property type="entry name" value="DnaJ"/>
    <property type="match status" value="1"/>
</dbReference>
<reference evidence="3 4" key="1">
    <citation type="journal article" date="2019" name="G3 (Bethesda)">
        <title>Sequencing of a Wild Apple (Malus baccata) Genome Unravels the Differences Between Cultivated and Wild Apple Species Regarding Disease Resistance and Cold Tolerance.</title>
        <authorList>
            <person name="Chen X."/>
        </authorList>
    </citation>
    <scope>NUCLEOTIDE SEQUENCE [LARGE SCALE GENOMIC DNA]</scope>
    <source>
        <strain evidence="4">cv. Shandingzi</strain>
        <tissue evidence="3">Leaves</tissue>
    </source>
</reference>
<sequence>MLLSPIHTLLGYDLIKPYLLCYFAVESWIGKKVSSSSPSPPSSSLPSDQAFTEAKPRHGASAASLYEVLRVTANASPTKIKSAYRSLAKQYHQTHRGRSPTAGFHPDSQRLRHAVRFGSSGFHPDSQCHAVQIHTSLGFEPTGFEQNLTDGFRTNGLSHLVSHSPFIHDSSSSRLLDNSHPSTTNISDSTALDSVFVSLFLANFEW</sequence>